<comment type="similarity">
    <text evidence="2">Belongs to the class-I pyridoxal-phosphate-dependent aminotransferase family.</text>
</comment>
<dbReference type="Gene3D" id="3.90.1150.10">
    <property type="entry name" value="Aspartate Aminotransferase, domain 1"/>
    <property type="match status" value="1"/>
</dbReference>
<comment type="caution">
    <text evidence="7">The sequence shown here is derived from an EMBL/GenBank/DDBJ whole genome shotgun (WGS) entry which is preliminary data.</text>
</comment>
<dbReference type="PANTHER" id="PTHR46383">
    <property type="entry name" value="ASPARTATE AMINOTRANSFERASE"/>
    <property type="match status" value="1"/>
</dbReference>
<keyword evidence="4" id="KW-0808">Transferase</keyword>
<proteinExistence type="inferred from homology"/>
<dbReference type="EMBL" id="JAHJDP010000026">
    <property type="protein sequence ID" value="MBU2690228.1"/>
    <property type="molecule type" value="Genomic_DNA"/>
</dbReference>
<dbReference type="InterPro" id="IPR050596">
    <property type="entry name" value="AspAT/PAT-like"/>
</dbReference>
<evidence type="ECO:0000313" key="8">
    <source>
        <dbReference type="Proteomes" id="UP000777784"/>
    </source>
</evidence>
<keyword evidence="3 7" id="KW-0032">Aminotransferase</keyword>
<gene>
    <name evidence="7" type="ORF">KJ970_04810</name>
</gene>
<dbReference type="GO" id="GO:0006520">
    <property type="term" value="P:amino acid metabolic process"/>
    <property type="evidence" value="ECO:0007669"/>
    <property type="project" value="InterPro"/>
</dbReference>
<dbReference type="SUPFAM" id="SSF53383">
    <property type="entry name" value="PLP-dependent transferases"/>
    <property type="match status" value="1"/>
</dbReference>
<name>A0A948RSK2_UNCEI</name>
<keyword evidence="5" id="KW-0663">Pyridoxal phosphate</keyword>
<evidence type="ECO:0000256" key="2">
    <source>
        <dbReference type="ARBA" id="ARBA00007441"/>
    </source>
</evidence>
<evidence type="ECO:0000256" key="4">
    <source>
        <dbReference type="ARBA" id="ARBA00022679"/>
    </source>
</evidence>
<dbReference type="PANTHER" id="PTHR46383:SF1">
    <property type="entry name" value="ASPARTATE AMINOTRANSFERASE"/>
    <property type="match status" value="1"/>
</dbReference>
<dbReference type="AlphaFoldDB" id="A0A948RSK2"/>
<evidence type="ECO:0000256" key="1">
    <source>
        <dbReference type="ARBA" id="ARBA00001933"/>
    </source>
</evidence>
<dbReference type="CDD" id="cd00609">
    <property type="entry name" value="AAT_like"/>
    <property type="match status" value="1"/>
</dbReference>
<dbReference type="InterPro" id="IPR015424">
    <property type="entry name" value="PyrdxlP-dep_Trfase"/>
</dbReference>
<feature type="domain" description="Aminotransferase class I/classII large" evidence="6">
    <location>
        <begin position="39"/>
        <end position="383"/>
    </location>
</feature>
<evidence type="ECO:0000256" key="3">
    <source>
        <dbReference type="ARBA" id="ARBA00022576"/>
    </source>
</evidence>
<evidence type="ECO:0000256" key="5">
    <source>
        <dbReference type="ARBA" id="ARBA00022898"/>
    </source>
</evidence>
<organism evidence="7 8">
    <name type="scientific">Eiseniibacteriota bacterium</name>
    <dbReference type="NCBI Taxonomy" id="2212470"/>
    <lineage>
        <taxon>Bacteria</taxon>
        <taxon>Candidatus Eiseniibacteriota</taxon>
    </lineage>
</organism>
<dbReference type="Proteomes" id="UP000777784">
    <property type="component" value="Unassembled WGS sequence"/>
</dbReference>
<accession>A0A948RSK2</accession>
<dbReference type="InterPro" id="IPR015422">
    <property type="entry name" value="PyrdxlP-dep_Trfase_small"/>
</dbReference>
<evidence type="ECO:0000313" key="7">
    <source>
        <dbReference type="EMBL" id="MBU2690228.1"/>
    </source>
</evidence>
<dbReference type="Pfam" id="PF00155">
    <property type="entry name" value="Aminotran_1_2"/>
    <property type="match status" value="1"/>
</dbReference>
<dbReference type="InterPro" id="IPR004839">
    <property type="entry name" value="Aminotransferase_I/II_large"/>
</dbReference>
<dbReference type="Gene3D" id="3.40.640.10">
    <property type="entry name" value="Type I PLP-dependent aspartate aminotransferase-like (Major domain)"/>
    <property type="match status" value="1"/>
</dbReference>
<reference evidence="7" key="1">
    <citation type="submission" date="2021-05" db="EMBL/GenBank/DDBJ databases">
        <title>Energy efficiency and biological interactions define the core microbiome of deep oligotrophic groundwater.</title>
        <authorList>
            <person name="Mehrshad M."/>
            <person name="Lopez-Fernandez M."/>
            <person name="Bell E."/>
            <person name="Bernier-Latmani R."/>
            <person name="Bertilsson S."/>
            <person name="Dopson M."/>
        </authorList>
    </citation>
    <scope>NUCLEOTIDE SEQUENCE</scope>
    <source>
        <strain evidence="7">Modern_marine.mb.64</strain>
    </source>
</reference>
<dbReference type="GO" id="GO:0030170">
    <property type="term" value="F:pyridoxal phosphate binding"/>
    <property type="evidence" value="ECO:0007669"/>
    <property type="project" value="InterPro"/>
</dbReference>
<dbReference type="FunFam" id="3.40.640.10:FF:000033">
    <property type="entry name" value="Aspartate aminotransferase"/>
    <property type="match status" value="1"/>
</dbReference>
<evidence type="ECO:0000259" key="6">
    <source>
        <dbReference type="Pfam" id="PF00155"/>
    </source>
</evidence>
<dbReference type="GO" id="GO:0008483">
    <property type="term" value="F:transaminase activity"/>
    <property type="evidence" value="ECO:0007669"/>
    <property type="project" value="UniProtKB-KW"/>
</dbReference>
<dbReference type="InterPro" id="IPR015421">
    <property type="entry name" value="PyrdxlP-dep_Trfase_major"/>
</dbReference>
<sequence>MNQSGIISDRVAGIAKSAIHEMTHLASAIDDVSFLSWAKPTTDTPEHIKAAAIAAIRDGRAGGYSVTSGLPELRREIVAKLARDNRITADISEIIVTVGAIEGLAATIMAVVDPGDEVILPTPTYSTHIRQVVIASGKPILVPCIEEQGFALDIAAIRKSVTPRTKAILYCSPSNPTGTVFGEDQLRELAAVALEHNLAVITDEAYEYFTFDDHKHFSIASIPELKHNVISCFTFTKTYAMTGWRVGYLHADAATIKQITKAHIPFAICAPTVSQYAALAALRGPQECVATFAGHYLAARNRMCERLDDLKSVFDYQKPAGSYLMFPRILHPEGRDSMTFCKKLLQEAKVSTTPGIAFGPTGESHLRMSFCVPTETIDQAFDRMETYFGK</sequence>
<protein>
    <submittedName>
        <fullName evidence="7">Aminotransferase class I/II-fold pyridoxal phosphate-dependent enzyme</fullName>
    </submittedName>
</protein>
<comment type="cofactor">
    <cofactor evidence="1">
        <name>pyridoxal 5'-phosphate</name>
        <dbReference type="ChEBI" id="CHEBI:597326"/>
    </cofactor>
</comment>